<evidence type="ECO:0000313" key="2">
    <source>
        <dbReference type="Proteomes" id="UP000242497"/>
    </source>
</evidence>
<dbReference type="Proteomes" id="UP000242497">
    <property type="component" value="Unassembled WGS sequence"/>
</dbReference>
<evidence type="ECO:0000313" key="1">
    <source>
        <dbReference type="EMBL" id="SHK46109.1"/>
    </source>
</evidence>
<accession>A0A1M6SNB6</accession>
<gene>
    <name evidence="1" type="ORF">SAMN02744037_02386</name>
</gene>
<keyword evidence="2" id="KW-1185">Reference proteome</keyword>
<sequence length="58" mass="6595">MECIKCKNEINGINFCTKCGSKLNVICKECWMKNGQPYNCGFDECPGYKLPILEKLNS</sequence>
<dbReference type="STRING" id="1123349.SAMN02744037_02386"/>
<reference evidence="2" key="1">
    <citation type="submission" date="2016-11" db="EMBL/GenBank/DDBJ databases">
        <authorList>
            <person name="Varghese N."/>
            <person name="Submissions S."/>
        </authorList>
    </citation>
    <scope>NUCLEOTIDE SEQUENCE [LARGE SCALE GENOMIC DNA]</scope>
    <source>
        <strain evidence="2">DSM 15518</strain>
    </source>
</reference>
<dbReference type="RefSeq" id="WP_200773968.1">
    <property type="nucleotide sequence ID" value="NZ_FRAE01000074.1"/>
</dbReference>
<protein>
    <submittedName>
        <fullName evidence="1">Uncharacterized protein</fullName>
    </submittedName>
</protein>
<proteinExistence type="predicted"/>
<dbReference type="EMBL" id="FRAE01000074">
    <property type="protein sequence ID" value="SHK46109.1"/>
    <property type="molecule type" value="Genomic_DNA"/>
</dbReference>
<dbReference type="AlphaFoldDB" id="A0A1M6SNB6"/>
<organism evidence="1 2">
    <name type="scientific">Tepidibacter formicigenes DSM 15518</name>
    <dbReference type="NCBI Taxonomy" id="1123349"/>
    <lineage>
        <taxon>Bacteria</taxon>
        <taxon>Bacillati</taxon>
        <taxon>Bacillota</taxon>
        <taxon>Clostridia</taxon>
        <taxon>Peptostreptococcales</taxon>
        <taxon>Peptostreptococcaceae</taxon>
        <taxon>Tepidibacter</taxon>
    </lineage>
</organism>
<name>A0A1M6SNB6_9FIRM</name>